<evidence type="ECO:0000313" key="2">
    <source>
        <dbReference type="Proteomes" id="UP000036334"/>
    </source>
</evidence>
<dbReference type="PATRIC" id="fig|29311.18.peg.2231"/>
<dbReference type="InterPro" id="IPR014729">
    <property type="entry name" value="Rossmann-like_a/b/a_fold"/>
</dbReference>
<protein>
    <recommendedName>
        <fullName evidence="3">Phosphoadenosine phosphosulfate reductase</fullName>
    </recommendedName>
</protein>
<dbReference type="RefSeq" id="WP_047316162.1">
    <property type="nucleotide sequence ID" value="NZ_LDPQ01000022.1"/>
</dbReference>
<keyword evidence="2" id="KW-1185">Reference proteome</keyword>
<organism evidence="1 2">
    <name type="scientific">Mycobacterium haemophilum</name>
    <dbReference type="NCBI Taxonomy" id="29311"/>
    <lineage>
        <taxon>Bacteria</taxon>
        <taxon>Bacillati</taxon>
        <taxon>Actinomycetota</taxon>
        <taxon>Actinomycetes</taxon>
        <taxon>Mycobacteriales</taxon>
        <taxon>Mycobacteriaceae</taxon>
        <taxon>Mycobacterium</taxon>
    </lineage>
</organism>
<evidence type="ECO:0008006" key="3">
    <source>
        <dbReference type="Google" id="ProtNLM"/>
    </source>
</evidence>
<dbReference type="AlphaFoldDB" id="A0A0I9U886"/>
<accession>A0A0I9U886</accession>
<name>A0A0I9U886_9MYCO</name>
<dbReference type="Gene3D" id="3.40.50.620">
    <property type="entry name" value="HUPs"/>
    <property type="match status" value="1"/>
</dbReference>
<dbReference type="Proteomes" id="UP000036334">
    <property type="component" value="Unassembled WGS sequence"/>
</dbReference>
<reference evidence="1 2" key="1">
    <citation type="submission" date="2015-05" db="EMBL/GenBank/DDBJ databases">
        <title>Genome sequence of Mycobacterium haemophilum.</title>
        <authorList>
            <person name="Greninger A.L."/>
            <person name="Cunningham G."/>
            <person name="Miller S."/>
        </authorList>
    </citation>
    <scope>NUCLEOTIDE SEQUENCE [LARGE SCALE GENOMIC DNA]</scope>
    <source>
        <strain evidence="2">UC1</strain>
    </source>
</reference>
<proteinExistence type="predicted"/>
<dbReference type="EMBL" id="LDPR01000002">
    <property type="protein sequence ID" value="KLO38344.1"/>
    <property type="molecule type" value="Genomic_DNA"/>
</dbReference>
<gene>
    <name evidence="1" type="ORF">ABH38_02565</name>
</gene>
<evidence type="ECO:0000313" key="1">
    <source>
        <dbReference type="EMBL" id="KLO38344.1"/>
    </source>
</evidence>
<sequence>MMASAPTVSRLSGLDTTAPIPRVCASFGMGLDSTAMLLRWLTDASSRDFELRELVVLTAMTGHEFAATTDAVSRLVLPLLARHRVRFIQVARCARTTTRAGDGVVILDDSSSAATLFAHGDYTLGQEMLAAGTVPQRGGIRACSMHAKGDCLDPVIARITAGHPYRHAIGFEANESGRAAKDRTYNTATRTGWYPLLEWGWTRANCQRFVLEVLGEAIPKSACGFCPFSMATATGRSQQVQRYRAEPERGAEALFLEFVARSLNPAQTLIENSSAAELVAAAGLDEVMARFTSRLEHSPWALYEVRRLARPGREGRRGITARSVRIIATGTRSHMADQLSTQPGQRLCGADGVVRHVVRERAYDGVDHLFVAAPAGPQNKQRPGFEQWWQEATGDGLF</sequence>
<comment type="caution">
    <text evidence="1">The sequence shown here is derived from an EMBL/GenBank/DDBJ whole genome shotgun (WGS) entry which is preliminary data.</text>
</comment>